<evidence type="ECO:0000259" key="2">
    <source>
        <dbReference type="PROSITE" id="PS50174"/>
    </source>
</evidence>
<dbReference type="GO" id="GO:0003676">
    <property type="term" value="F:nucleic acid binding"/>
    <property type="evidence" value="ECO:0007669"/>
    <property type="project" value="InterPro"/>
</dbReference>
<evidence type="ECO:0000313" key="3">
    <source>
        <dbReference type="EMBL" id="RYP07473.1"/>
    </source>
</evidence>
<evidence type="ECO:0000313" key="4">
    <source>
        <dbReference type="Proteomes" id="UP000293360"/>
    </source>
</evidence>
<keyword evidence="4" id="KW-1185">Reference proteome</keyword>
<protein>
    <recommendedName>
        <fullName evidence="2">G-patch domain-containing protein</fullName>
    </recommendedName>
</protein>
<accession>A0A4Q4TPX9</accession>
<name>A0A4Q4TPX9_9PEZI</name>
<dbReference type="Proteomes" id="UP000293360">
    <property type="component" value="Unassembled WGS sequence"/>
</dbReference>
<comment type="caution">
    <text evidence="3">The sequence shown here is derived from an EMBL/GenBank/DDBJ whole genome shotgun (WGS) entry which is preliminary data.</text>
</comment>
<dbReference type="PANTHER" id="PTHR20923:SF1">
    <property type="entry name" value="G PATCH DOMAIN AND ANKYRIN REPEAT-CONTAINING PROTEIN 1"/>
    <property type="match status" value="1"/>
</dbReference>
<feature type="domain" description="G-patch" evidence="2">
    <location>
        <begin position="136"/>
        <end position="184"/>
    </location>
</feature>
<dbReference type="Pfam" id="PF01585">
    <property type="entry name" value="G-patch"/>
    <property type="match status" value="1"/>
</dbReference>
<dbReference type="STRING" id="155417.A0A4Q4TPX9"/>
<dbReference type="InterPro" id="IPR000467">
    <property type="entry name" value="G_patch_dom"/>
</dbReference>
<dbReference type="PROSITE" id="PS50174">
    <property type="entry name" value="G_PATCH"/>
    <property type="match status" value="1"/>
</dbReference>
<dbReference type="InterPro" id="IPR039146">
    <property type="entry name" value="GPANK1"/>
</dbReference>
<organism evidence="3 4">
    <name type="scientific">Monosporascus ibericus</name>
    <dbReference type="NCBI Taxonomy" id="155417"/>
    <lineage>
        <taxon>Eukaryota</taxon>
        <taxon>Fungi</taxon>
        <taxon>Dikarya</taxon>
        <taxon>Ascomycota</taxon>
        <taxon>Pezizomycotina</taxon>
        <taxon>Sordariomycetes</taxon>
        <taxon>Xylariomycetidae</taxon>
        <taxon>Xylariales</taxon>
        <taxon>Xylariales incertae sedis</taxon>
        <taxon>Monosporascus</taxon>
    </lineage>
</organism>
<sequence length="235" mass="26009">MADHDRYCDPYEDDPEYDIPLQDKRPFGSGLKRKRVVFVPASSGNLNTTEKSTDLKPSKSISDLYLSLVLPKDGTQDTSRTASEPVGRTVCEVCNLPLDESPAVPSEIQTTTRPHEASLAHQVCMAHSHPPSALDRSRMGMSVLQSQGWDPDARRGLGASQQGIQFPLKAKPKEDNLGIGVEVPKDFVPKKKEKVQTYDAKRVRKMAAEDKKRMEKLREQVFGNSDVEKYLGGGG</sequence>
<reference evidence="3 4" key="1">
    <citation type="submission" date="2018-06" db="EMBL/GenBank/DDBJ databases">
        <title>Complete Genomes of Monosporascus.</title>
        <authorList>
            <person name="Robinson A.J."/>
            <person name="Natvig D.O."/>
        </authorList>
    </citation>
    <scope>NUCLEOTIDE SEQUENCE [LARGE SCALE GENOMIC DNA]</scope>
    <source>
        <strain evidence="3 4">CBS 110550</strain>
    </source>
</reference>
<feature type="region of interest" description="Disordered" evidence="1">
    <location>
        <begin position="1"/>
        <end position="27"/>
    </location>
</feature>
<dbReference type="OrthoDB" id="20282at2759"/>
<dbReference type="SMART" id="SM00443">
    <property type="entry name" value="G_patch"/>
    <property type="match status" value="1"/>
</dbReference>
<dbReference type="AlphaFoldDB" id="A0A4Q4TPX9"/>
<evidence type="ECO:0000256" key="1">
    <source>
        <dbReference type="SAM" id="MobiDB-lite"/>
    </source>
</evidence>
<proteinExistence type="predicted"/>
<gene>
    <name evidence="3" type="ORF">DL764_002480</name>
</gene>
<dbReference type="PANTHER" id="PTHR20923">
    <property type="entry name" value="BAT4 PROTEIN-RELATED"/>
    <property type="match status" value="1"/>
</dbReference>
<dbReference type="EMBL" id="QJNU01000096">
    <property type="protein sequence ID" value="RYP07473.1"/>
    <property type="molecule type" value="Genomic_DNA"/>
</dbReference>